<accession>A0ACC3Z2S5</accession>
<organism evidence="1 2">
    <name type="scientific">Colletotrichum truncatum</name>
    <name type="common">Anthracnose fungus</name>
    <name type="synonym">Colletotrichum capsici</name>
    <dbReference type="NCBI Taxonomy" id="5467"/>
    <lineage>
        <taxon>Eukaryota</taxon>
        <taxon>Fungi</taxon>
        <taxon>Dikarya</taxon>
        <taxon>Ascomycota</taxon>
        <taxon>Pezizomycotina</taxon>
        <taxon>Sordariomycetes</taxon>
        <taxon>Hypocreomycetidae</taxon>
        <taxon>Glomerellales</taxon>
        <taxon>Glomerellaceae</taxon>
        <taxon>Colletotrichum</taxon>
        <taxon>Colletotrichum truncatum species complex</taxon>
    </lineage>
</organism>
<evidence type="ECO:0000313" key="1">
    <source>
        <dbReference type="EMBL" id="KAL0938390.1"/>
    </source>
</evidence>
<gene>
    <name evidence="1" type="ORF">CTRU02_205000</name>
</gene>
<name>A0ACC3Z2S5_COLTU</name>
<reference evidence="1 2" key="1">
    <citation type="journal article" date="2020" name="Phytopathology">
        <title>Genome Sequence Resources of Colletotrichum truncatum, C. plurivorum, C. musicola, and C. sojae: Four Species Pathogenic to Soybean (Glycine max).</title>
        <authorList>
            <person name="Rogerio F."/>
            <person name="Boufleur T.R."/>
            <person name="Ciampi-Guillardi M."/>
            <person name="Sukno S.A."/>
            <person name="Thon M.R."/>
            <person name="Massola Junior N.S."/>
            <person name="Baroncelli R."/>
        </authorList>
    </citation>
    <scope>NUCLEOTIDE SEQUENCE [LARGE SCALE GENOMIC DNA]</scope>
    <source>
        <strain evidence="1 2">CMES1059</strain>
    </source>
</reference>
<keyword evidence="2" id="KW-1185">Reference proteome</keyword>
<sequence length="420" mass="45526">MGPGSHRPSAHDQDERSPLLEAREDNMDSSSSEDSIRGTEPPPRALLYIALLLLLIAFLEGGGILQAIPLNQVFEDIICRKFRERSALQDPGSCGDDKAVQAELTLLKGWGGTIGLLPGLLVAVPYGFAADKYGHKVILFLSVFGIILSTGVSLIVCQWPDVFPIRLIWVAPVFTLIGGGPAVFTGMIFSMLSNLCTEEYRSTVFFSLGAVTLVSGVLMSFLASWLMSIDVWLPIWIGFVGLCCCLIIAAFVPETLSSKSGGEATTHSGNTEESAEHSSDATKTNIWSRLKNRISQSKSSIAFFAHGNKHVVMLLLTLLATSLGTHSQDILLQFARKKYGWSWSQAGYLVTLQALIALSLYGAILPVTSFLVTKKFSIPVKLKDLWMARTSCFLLALGVFITGLSNISATMIIGKTKPCM</sequence>
<dbReference type="EMBL" id="VUJX02000003">
    <property type="protein sequence ID" value="KAL0938390.1"/>
    <property type="molecule type" value="Genomic_DNA"/>
</dbReference>
<comment type="caution">
    <text evidence="1">The sequence shown here is derived from an EMBL/GenBank/DDBJ whole genome shotgun (WGS) entry which is preliminary data.</text>
</comment>
<protein>
    <submittedName>
        <fullName evidence="1">MFS transporter</fullName>
    </submittedName>
</protein>
<dbReference type="Proteomes" id="UP000805649">
    <property type="component" value="Unassembled WGS sequence"/>
</dbReference>
<proteinExistence type="predicted"/>
<evidence type="ECO:0000313" key="2">
    <source>
        <dbReference type="Proteomes" id="UP000805649"/>
    </source>
</evidence>